<comment type="pathway">
    <text evidence="2">Phospholipid metabolism; CDP-diacylglycerol biosynthesis; CDP-diacylglycerol from sn-glycerol 3-phosphate: step 2/3.</text>
</comment>
<feature type="domain" description="Phospholipid/glycerol acyltransferase" evidence="9">
    <location>
        <begin position="86"/>
        <end position="188"/>
    </location>
</feature>
<sequence length="354" mass="40275">MAIAAALVVVPLGLLFLLSGLIVNLLQAIFFITIRPFSKSLYRRINRVVAELLWLQVIWLVDWWAGVKVKLFADSKTYALMGKEHALVISNHKSDIDWLVGWILSQVIGWSMWFTEYLFLERSWAKDERTLKSGLQQLKDFPRPFWLALFVEGTRFTPAKLLAAQEYAASQGLPIPRNVLVPRTKGFVSAVSIMRSFVPAIYDVTVAIPSDQPPPTMFRILKGQSSLVHVHIKRHEMTDLPETDEGVSQWCKDIFVAKDALLDKHKSEGTFGVDPRQLGRPIKSLLVVVFWSSLLSYATFRFFKWTELLSTWKGVVLTTAAVILVTIVMHIFIRFSQSERSSTARAARNRAKKD</sequence>
<dbReference type="InterPro" id="IPR002123">
    <property type="entry name" value="Plipid/glycerol_acylTrfase"/>
</dbReference>
<dbReference type="OrthoDB" id="189226at2759"/>
<dbReference type="Pfam" id="PF01553">
    <property type="entry name" value="Acyltransferase"/>
    <property type="match status" value="1"/>
</dbReference>
<comment type="catalytic activity">
    <reaction evidence="1">
        <text>a 1-acyl-sn-glycero-3-phosphate + an acyl-CoA = a 1,2-diacyl-sn-glycero-3-phosphate + CoA</text>
        <dbReference type="Rhea" id="RHEA:19709"/>
        <dbReference type="ChEBI" id="CHEBI:57287"/>
        <dbReference type="ChEBI" id="CHEBI:57970"/>
        <dbReference type="ChEBI" id="CHEBI:58342"/>
        <dbReference type="ChEBI" id="CHEBI:58608"/>
        <dbReference type="EC" id="2.3.1.51"/>
    </reaction>
</comment>
<dbReference type="GO" id="GO:0012505">
    <property type="term" value="C:endomembrane system"/>
    <property type="evidence" value="ECO:0007669"/>
    <property type="project" value="TreeGrafter"/>
</dbReference>
<dbReference type="SUPFAM" id="SSF69593">
    <property type="entry name" value="Glycerol-3-phosphate (1)-acyltransferase"/>
    <property type="match status" value="1"/>
</dbReference>
<gene>
    <name evidence="10" type="ORF">MUK42_16121</name>
</gene>
<dbReference type="Proteomes" id="UP001055439">
    <property type="component" value="Chromosome 7"/>
</dbReference>
<evidence type="ECO:0000256" key="8">
    <source>
        <dbReference type="SAM" id="Phobius"/>
    </source>
</evidence>
<dbReference type="EMBL" id="CP097509">
    <property type="protein sequence ID" value="URE18301.1"/>
    <property type="molecule type" value="Genomic_DNA"/>
</dbReference>
<evidence type="ECO:0000256" key="2">
    <source>
        <dbReference type="ARBA" id="ARBA00004728"/>
    </source>
</evidence>
<feature type="transmembrane region" description="Helical" evidence="8">
    <location>
        <begin position="99"/>
        <end position="120"/>
    </location>
</feature>
<reference evidence="10" key="1">
    <citation type="submission" date="2022-05" db="EMBL/GenBank/DDBJ databases">
        <title>The Musa troglodytarum L. genome provides insights into the mechanism of non-climacteric behaviour and enrichment of carotenoids.</title>
        <authorList>
            <person name="Wang J."/>
        </authorList>
    </citation>
    <scope>NUCLEOTIDE SEQUENCE</scope>
    <source>
        <tissue evidence="10">Leaf</tissue>
    </source>
</reference>
<organism evidence="10 11">
    <name type="scientific">Musa troglodytarum</name>
    <name type="common">fe'i banana</name>
    <dbReference type="NCBI Taxonomy" id="320322"/>
    <lineage>
        <taxon>Eukaryota</taxon>
        <taxon>Viridiplantae</taxon>
        <taxon>Streptophyta</taxon>
        <taxon>Embryophyta</taxon>
        <taxon>Tracheophyta</taxon>
        <taxon>Spermatophyta</taxon>
        <taxon>Magnoliopsida</taxon>
        <taxon>Liliopsida</taxon>
        <taxon>Zingiberales</taxon>
        <taxon>Musaceae</taxon>
        <taxon>Musa</taxon>
    </lineage>
</organism>
<evidence type="ECO:0000256" key="1">
    <source>
        <dbReference type="ARBA" id="ARBA00001141"/>
    </source>
</evidence>
<evidence type="ECO:0000259" key="9">
    <source>
        <dbReference type="SMART" id="SM00563"/>
    </source>
</evidence>
<protein>
    <recommendedName>
        <fullName evidence="5">1-acylglycerol-3-phosphate O-acyltransferase</fullName>
        <ecNumber evidence="5">2.3.1.51</ecNumber>
    </recommendedName>
</protein>
<keyword evidence="8" id="KW-0812">Transmembrane</keyword>
<dbReference type="CDD" id="cd07990">
    <property type="entry name" value="LPLAT_LCLAT1-like"/>
    <property type="match status" value="1"/>
</dbReference>
<feature type="transmembrane region" description="Helical" evidence="8">
    <location>
        <begin position="285"/>
        <end position="303"/>
    </location>
</feature>
<evidence type="ECO:0000256" key="3">
    <source>
        <dbReference type="ARBA" id="ARBA00005189"/>
    </source>
</evidence>
<comment type="pathway">
    <text evidence="3">Lipid metabolism.</text>
</comment>
<dbReference type="PANTHER" id="PTHR10983:SF24">
    <property type="entry name" value="1-ACYLGLYCEROL-3-PHOSPHATE O-ACYLTRANSFERASE 3, ISOFORM E-RELATED"/>
    <property type="match status" value="1"/>
</dbReference>
<evidence type="ECO:0000313" key="10">
    <source>
        <dbReference type="EMBL" id="URE18301.1"/>
    </source>
</evidence>
<evidence type="ECO:0000313" key="11">
    <source>
        <dbReference type="Proteomes" id="UP001055439"/>
    </source>
</evidence>
<feature type="transmembrane region" description="Helical" evidence="8">
    <location>
        <begin position="45"/>
        <end position="65"/>
    </location>
</feature>
<keyword evidence="11" id="KW-1185">Reference proteome</keyword>
<feature type="transmembrane region" description="Helical" evidence="8">
    <location>
        <begin position="315"/>
        <end position="335"/>
    </location>
</feature>
<evidence type="ECO:0000256" key="6">
    <source>
        <dbReference type="ARBA" id="ARBA00022679"/>
    </source>
</evidence>
<accession>A0A9E7GN03</accession>
<evidence type="ECO:0000256" key="4">
    <source>
        <dbReference type="ARBA" id="ARBA00008655"/>
    </source>
</evidence>
<keyword evidence="6" id="KW-0808">Transferase</keyword>
<keyword evidence="8" id="KW-1133">Transmembrane helix</keyword>
<feature type="transmembrane region" description="Helical" evidence="8">
    <location>
        <begin position="6"/>
        <end position="33"/>
    </location>
</feature>
<keyword evidence="7 10" id="KW-0012">Acyltransferase</keyword>
<dbReference type="EC" id="2.3.1.51" evidence="5"/>
<dbReference type="SMART" id="SM00563">
    <property type="entry name" value="PlsC"/>
    <property type="match status" value="1"/>
</dbReference>
<dbReference type="PANTHER" id="PTHR10983">
    <property type="entry name" value="1-ACYLGLYCEROL-3-PHOSPHATE ACYLTRANSFERASE-RELATED"/>
    <property type="match status" value="1"/>
</dbReference>
<proteinExistence type="inferred from homology"/>
<dbReference type="InterPro" id="IPR032098">
    <property type="entry name" value="Acyltransf_C"/>
</dbReference>
<evidence type="ECO:0000256" key="5">
    <source>
        <dbReference type="ARBA" id="ARBA00013211"/>
    </source>
</evidence>
<dbReference type="AlphaFoldDB" id="A0A9E7GN03"/>
<keyword evidence="8" id="KW-0472">Membrane</keyword>
<comment type="similarity">
    <text evidence="4">Belongs to the 1-acyl-sn-glycerol-3-phosphate acyltransferase family.</text>
</comment>
<dbReference type="Pfam" id="PF16076">
    <property type="entry name" value="Acyltransf_C"/>
    <property type="match status" value="1"/>
</dbReference>
<evidence type="ECO:0000256" key="7">
    <source>
        <dbReference type="ARBA" id="ARBA00023315"/>
    </source>
</evidence>
<name>A0A9E7GN03_9LILI</name>
<dbReference type="GO" id="GO:0003841">
    <property type="term" value="F:1-acylglycerol-3-phosphate O-acyltransferase activity"/>
    <property type="evidence" value="ECO:0007669"/>
    <property type="project" value="UniProtKB-EC"/>
</dbReference>